<gene>
    <name evidence="2" type="ORF">AS033_16625</name>
    <name evidence="3" type="ORF">RSA11_15675</name>
    <name evidence="4" type="ORF">SZL87_16690</name>
</gene>
<dbReference type="GeneID" id="90839079"/>
<feature type="domain" description="DinB-like" evidence="1">
    <location>
        <begin position="20"/>
        <end position="149"/>
    </location>
</feature>
<evidence type="ECO:0000313" key="3">
    <source>
        <dbReference type="EMBL" id="KTR25341.1"/>
    </source>
</evidence>
<evidence type="ECO:0000313" key="6">
    <source>
        <dbReference type="Proteomes" id="UP000072605"/>
    </source>
</evidence>
<accession>A0A0V8GAZ1</accession>
<evidence type="ECO:0000259" key="1">
    <source>
        <dbReference type="Pfam" id="PF12867"/>
    </source>
</evidence>
<dbReference type="AlphaFoldDB" id="A0A0V8GAZ1"/>
<reference evidence="4 7" key="3">
    <citation type="submission" date="2023-12" db="EMBL/GenBank/DDBJ databases">
        <authorList>
            <person name="Easwaran N."/>
            <person name="Lazarus H.P.S."/>
        </authorList>
    </citation>
    <scope>NUCLEOTIDE SEQUENCE [LARGE SCALE GENOMIC DNA]</scope>
    <source>
        <strain evidence="4 7">VIT-2023</strain>
    </source>
</reference>
<evidence type="ECO:0000313" key="4">
    <source>
        <dbReference type="EMBL" id="MEI4464064.1"/>
    </source>
</evidence>
<keyword evidence="7" id="KW-1185">Reference proteome</keyword>
<name>A0A0V8GAZ1_9BACL</name>
<reference evidence="3 6" key="2">
    <citation type="journal article" date="2016" name="Front. Microbiol.">
        <title>Genomic Resource of Rice Seed Associated Bacteria.</title>
        <authorList>
            <person name="Midha S."/>
            <person name="Bansal K."/>
            <person name="Sharma S."/>
            <person name="Kumar N."/>
            <person name="Patil P.P."/>
            <person name="Chaudhry V."/>
            <person name="Patil P.B."/>
        </authorList>
    </citation>
    <scope>NUCLEOTIDE SEQUENCE [LARGE SCALE GENOMIC DNA]</scope>
    <source>
        <strain evidence="3 6">RSA11</strain>
    </source>
</reference>
<proteinExistence type="predicted"/>
<evidence type="ECO:0000313" key="7">
    <source>
        <dbReference type="Proteomes" id="UP001387110"/>
    </source>
</evidence>
<dbReference type="Proteomes" id="UP001387110">
    <property type="component" value="Unassembled WGS sequence"/>
</dbReference>
<sequence>MNEQTKESLLSHYAMTMTYVKDLEQISEEAWRTSYAEGKWTIAEIIGHLSPWDRFMVAERIPYLLAGEPFRVAPDSQAVNEEAAKMSREQQRILTIDEFLVSRDLLRRAVELIPEERLQDKVVIKDKELTIGQFLGAMAQHDLHHMEQINQVIG</sequence>
<dbReference type="Proteomes" id="UP000072605">
    <property type="component" value="Unassembled WGS sequence"/>
</dbReference>
<evidence type="ECO:0000313" key="5">
    <source>
        <dbReference type="Proteomes" id="UP000053797"/>
    </source>
</evidence>
<dbReference type="SUPFAM" id="SSF109854">
    <property type="entry name" value="DinB/YfiT-like putative metalloenzymes"/>
    <property type="match status" value="1"/>
</dbReference>
<dbReference type="EMBL" id="LNQL01000010">
    <property type="protein sequence ID" value="KSU47448.1"/>
    <property type="molecule type" value="Genomic_DNA"/>
</dbReference>
<organism evidence="2 5">
    <name type="scientific">Exiguobacterium indicum</name>
    <dbReference type="NCBI Taxonomy" id="296995"/>
    <lineage>
        <taxon>Bacteria</taxon>
        <taxon>Bacillati</taxon>
        <taxon>Bacillota</taxon>
        <taxon>Bacilli</taxon>
        <taxon>Bacillales</taxon>
        <taxon>Bacillales Family XII. Incertae Sedis</taxon>
        <taxon>Exiguobacterium</taxon>
    </lineage>
</organism>
<dbReference type="EMBL" id="LDQV01000040">
    <property type="protein sequence ID" value="KTR25341.1"/>
    <property type="molecule type" value="Genomic_DNA"/>
</dbReference>
<evidence type="ECO:0000313" key="2">
    <source>
        <dbReference type="EMBL" id="KSU47448.1"/>
    </source>
</evidence>
<comment type="caution">
    <text evidence="2">The sequence shown here is derived from an EMBL/GenBank/DDBJ whole genome shotgun (WGS) entry which is preliminary data.</text>
</comment>
<dbReference type="InterPro" id="IPR034660">
    <property type="entry name" value="DinB/YfiT-like"/>
</dbReference>
<reference evidence="2 5" key="1">
    <citation type="journal article" date="2015" name="Int. J. Syst. Evol. Microbiol.">
        <title>Exiguobacterium enclense sp. nov., isolated from sediment.</title>
        <authorList>
            <person name="Dastager S.G."/>
            <person name="Mawlankar R."/>
            <person name="Sonalkar V.V."/>
            <person name="Thorat M.N."/>
            <person name="Mual P."/>
            <person name="Verma A."/>
            <person name="Krishnamurthi S."/>
            <person name="Tang S.K."/>
            <person name="Li W.J."/>
        </authorList>
    </citation>
    <scope>NUCLEOTIDE SEQUENCE [LARGE SCALE GENOMIC DNA]</scope>
    <source>
        <strain evidence="2 5">NIO-1109</strain>
    </source>
</reference>
<protein>
    <submittedName>
        <fullName evidence="4">DinB family protein</fullName>
    </submittedName>
</protein>
<dbReference type="Pfam" id="PF12867">
    <property type="entry name" value="DinB_2"/>
    <property type="match status" value="1"/>
</dbReference>
<dbReference type="EMBL" id="JBAWKY010000011">
    <property type="protein sequence ID" value="MEI4464064.1"/>
    <property type="molecule type" value="Genomic_DNA"/>
</dbReference>
<dbReference type="RefSeq" id="WP_023469876.1">
    <property type="nucleotide sequence ID" value="NZ_FMYN01000010.1"/>
</dbReference>
<dbReference type="InterPro" id="IPR024775">
    <property type="entry name" value="DinB-like"/>
</dbReference>
<dbReference type="Proteomes" id="UP000053797">
    <property type="component" value="Unassembled WGS sequence"/>
</dbReference>
<dbReference type="Gene3D" id="1.20.120.450">
    <property type="entry name" value="dinb family like domain"/>
    <property type="match status" value="1"/>
</dbReference>